<evidence type="ECO:0000256" key="2">
    <source>
        <dbReference type="ARBA" id="ARBA00004245"/>
    </source>
</evidence>
<keyword evidence="6" id="KW-0175">Coiled coil</keyword>
<evidence type="ECO:0000256" key="5">
    <source>
        <dbReference type="ARBA" id="ARBA00022737"/>
    </source>
</evidence>
<keyword evidence="5" id="KW-0677">Repeat</keyword>
<evidence type="ECO:0000256" key="4">
    <source>
        <dbReference type="ARBA" id="ARBA00022574"/>
    </source>
</evidence>
<reference evidence="9" key="3">
    <citation type="submission" date="2025-09" db="UniProtKB">
        <authorList>
            <consortium name="Ensembl"/>
        </authorList>
    </citation>
    <scope>IDENTIFICATION</scope>
    <source>
        <strain evidence="9">Isolate ISIS603380</strain>
    </source>
</reference>
<dbReference type="Ensembl" id="ENSLAFT00000000895.4">
    <property type="protein sequence ID" value="ENSLAFP00000000749.4"/>
    <property type="gene ID" value="ENSLAFG00000000895.4"/>
</dbReference>
<dbReference type="AlphaFoldDB" id="G3SMJ8"/>
<dbReference type="InParanoid" id="G3SMJ8"/>
<dbReference type="eggNOG" id="KOG2106">
    <property type="taxonomic scope" value="Eukaryota"/>
</dbReference>
<accession>G3SMJ8</accession>
<keyword evidence="7" id="KW-0206">Cytoskeleton</keyword>
<dbReference type="GO" id="GO:0005929">
    <property type="term" value="C:cilium"/>
    <property type="evidence" value="ECO:0007669"/>
    <property type="project" value="UniProtKB-SubCell"/>
</dbReference>
<dbReference type="OMA" id="CIQGRQQ"/>
<reference evidence="9" key="2">
    <citation type="submission" date="2025-08" db="UniProtKB">
        <authorList>
            <consortium name="Ensembl"/>
        </authorList>
    </citation>
    <scope>IDENTIFICATION</scope>
    <source>
        <strain evidence="9">Isolate ISIS603380</strain>
    </source>
</reference>
<evidence type="ECO:0000313" key="9">
    <source>
        <dbReference type="Ensembl" id="ENSLAFP00000000749.4"/>
    </source>
</evidence>
<evidence type="ECO:0000256" key="3">
    <source>
        <dbReference type="ARBA" id="ARBA00022490"/>
    </source>
</evidence>
<proteinExistence type="predicted"/>
<reference evidence="9 10" key="1">
    <citation type="submission" date="2009-06" db="EMBL/GenBank/DDBJ databases">
        <title>The Genome Sequence of Loxodonta africana (African elephant).</title>
        <authorList>
            <person name="Di Palma F."/>
            <person name="Heiman D."/>
            <person name="Young S."/>
            <person name="Johnson J."/>
            <person name="Lander E.S."/>
            <person name="Lindblad-Toh K."/>
        </authorList>
    </citation>
    <scope>NUCLEOTIDE SEQUENCE [LARGE SCALE GENOMIC DNA]</scope>
    <source>
        <strain evidence="9 10">Isolate ISIS603380</strain>
    </source>
</reference>
<keyword evidence="4" id="KW-0853">WD repeat</keyword>
<dbReference type="STRING" id="9785.ENSLAFP00000000749"/>
<organism evidence="9 10">
    <name type="scientific">Loxodonta africana</name>
    <name type="common">African elephant</name>
    <dbReference type="NCBI Taxonomy" id="9785"/>
    <lineage>
        <taxon>Eukaryota</taxon>
        <taxon>Metazoa</taxon>
        <taxon>Chordata</taxon>
        <taxon>Craniata</taxon>
        <taxon>Vertebrata</taxon>
        <taxon>Euteleostomi</taxon>
        <taxon>Mammalia</taxon>
        <taxon>Eutheria</taxon>
        <taxon>Afrotheria</taxon>
        <taxon>Proboscidea</taxon>
        <taxon>Elephantidae</taxon>
        <taxon>Loxodonta</taxon>
    </lineage>
</organism>
<dbReference type="HOGENOM" id="CLU_134631_0_0_1"/>
<dbReference type="PANTHER" id="PTHR14885:SF3">
    <property type="entry name" value="CILIA- AND FLAGELLA-ASSOCIATED PROTEIN 44"/>
    <property type="match status" value="1"/>
</dbReference>
<evidence type="ECO:0000256" key="1">
    <source>
        <dbReference type="ARBA" id="ARBA00004138"/>
    </source>
</evidence>
<keyword evidence="8" id="KW-0966">Cell projection</keyword>
<dbReference type="GeneTree" id="ENSGT00960000186749"/>
<keyword evidence="10" id="KW-1185">Reference proteome</keyword>
<protein>
    <submittedName>
        <fullName evidence="9">Uncharacterized protein</fullName>
    </submittedName>
</protein>
<evidence type="ECO:0000256" key="8">
    <source>
        <dbReference type="ARBA" id="ARBA00023273"/>
    </source>
</evidence>
<evidence type="ECO:0000256" key="7">
    <source>
        <dbReference type="ARBA" id="ARBA00023212"/>
    </source>
</evidence>
<dbReference type="PANTHER" id="PTHR14885">
    <property type="entry name" value="CILIA- AND FLAGELLA-ASSOCIATED PROTEIN 43-RELATED"/>
    <property type="match status" value="1"/>
</dbReference>
<name>G3SMJ8_LOXAF</name>
<sequence length="151" mass="17695">MEETVRQLMIRKFGRVIDLEALQTLSVNTTLEELKIKKLRKELSNAKEMKMWEEKIAQMRWELMMKTKEHTKKLHQMNDLCIEKKKLDSRLNTLQNQQQGNAFQGPRKADIVAKEKVTELIQVQAERILALKEEIALLRKKGGLILPPIHP</sequence>
<evidence type="ECO:0000313" key="10">
    <source>
        <dbReference type="Proteomes" id="UP000007646"/>
    </source>
</evidence>
<evidence type="ECO:0000256" key="6">
    <source>
        <dbReference type="ARBA" id="ARBA00023054"/>
    </source>
</evidence>
<dbReference type="Proteomes" id="UP000007646">
    <property type="component" value="Unassembled WGS sequence"/>
</dbReference>
<keyword evidence="3" id="KW-0963">Cytoplasm</keyword>
<comment type="subcellular location">
    <subcellularLocation>
        <location evidence="1">Cell projection</location>
        <location evidence="1">Cilium</location>
    </subcellularLocation>
    <subcellularLocation>
        <location evidence="2">Cytoplasm</location>
        <location evidence="2">Cytoskeleton</location>
    </subcellularLocation>
</comment>
<dbReference type="GO" id="GO:0005856">
    <property type="term" value="C:cytoskeleton"/>
    <property type="evidence" value="ECO:0007669"/>
    <property type="project" value="UniProtKB-SubCell"/>
</dbReference>